<keyword evidence="10" id="KW-1133">Transmembrane helix</keyword>
<evidence type="ECO:0000256" key="6">
    <source>
        <dbReference type="ARBA" id="ARBA00022777"/>
    </source>
</evidence>
<dbReference type="GO" id="GO:0000156">
    <property type="term" value="F:phosphorelay response regulator activity"/>
    <property type="evidence" value="ECO:0007669"/>
    <property type="project" value="TreeGrafter"/>
</dbReference>
<dbReference type="PROSITE" id="PS51007">
    <property type="entry name" value="CYTC"/>
    <property type="match status" value="1"/>
</dbReference>
<dbReference type="GO" id="GO:0030295">
    <property type="term" value="F:protein kinase activator activity"/>
    <property type="evidence" value="ECO:0007669"/>
    <property type="project" value="TreeGrafter"/>
</dbReference>
<evidence type="ECO:0000256" key="2">
    <source>
        <dbReference type="ARBA" id="ARBA00012438"/>
    </source>
</evidence>
<dbReference type="CDD" id="cd00082">
    <property type="entry name" value="HisKA"/>
    <property type="match status" value="1"/>
</dbReference>
<dbReference type="SUPFAM" id="SSF55874">
    <property type="entry name" value="ATPase domain of HSP90 chaperone/DNA topoisomerase II/histidine kinase"/>
    <property type="match status" value="1"/>
</dbReference>
<keyword evidence="10" id="KW-0472">Membrane</keyword>
<dbReference type="RefSeq" id="WP_183347079.1">
    <property type="nucleotide sequence ID" value="NZ_BLXY01000003.1"/>
</dbReference>
<evidence type="ECO:0000256" key="3">
    <source>
        <dbReference type="ARBA" id="ARBA00022553"/>
    </source>
</evidence>
<feature type="domain" description="Histidine kinase" evidence="11">
    <location>
        <begin position="248"/>
        <end position="460"/>
    </location>
</feature>
<dbReference type="PRINTS" id="PR00344">
    <property type="entry name" value="BCTRLSENSOR"/>
</dbReference>
<proteinExistence type="predicted"/>
<reference evidence="13" key="2">
    <citation type="journal article" date="2021" name="Int. J. Syst. Evol. Microbiol.">
        <title>Geomonas silvestris sp. nov., Geomonas paludis sp. nov. and Geomonas limicola sp. nov., isolated from terrestrial environments, and emended description of the genus Geomonas.</title>
        <authorList>
            <person name="Itoh H."/>
            <person name="Xu Z."/>
            <person name="Masuda Y."/>
            <person name="Ushijima N."/>
            <person name="Hayakawa C."/>
            <person name="Shiratori Y."/>
            <person name="Senoo K."/>
        </authorList>
    </citation>
    <scope>NUCLEOTIDE SEQUENCE</scope>
    <source>
        <strain evidence="13">Red736</strain>
    </source>
</reference>
<keyword evidence="16" id="KW-1185">Reference proteome</keyword>
<evidence type="ECO:0000256" key="7">
    <source>
        <dbReference type="ARBA" id="ARBA00023004"/>
    </source>
</evidence>
<dbReference type="GO" id="GO:0046872">
    <property type="term" value="F:metal ion binding"/>
    <property type="evidence" value="ECO:0007669"/>
    <property type="project" value="UniProtKB-KW"/>
</dbReference>
<dbReference type="Gene3D" id="3.30.565.10">
    <property type="entry name" value="Histidine kinase-like ATPase, C-terminal domain"/>
    <property type="match status" value="1"/>
</dbReference>
<dbReference type="Proteomes" id="UP000568888">
    <property type="component" value="Unassembled WGS sequence"/>
</dbReference>
<dbReference type="GO" id="GO:0020037">
    <property type="term" value="F:heme binding"/>
    <property type="evidence" value="ECO:0007669"/>
    <property type="project" value="InterPro"/>
</dbReference>
<reference evidence="15" key="1">
    <citation type="submission" date="2020-06" db="EMBL/GenBank/DDBJ databases">
        <title>Draft genomic sequecing of Geomonas sp. Red736.</title>
        <authorList>
            <person name="Itoh H."/>
            <person name="Xu Z.X."/>
            <person name="Ushijima N."/>
            <person name="Masuda Y."/>
            <person name="Shiratori Y."/>
            <person name="Senoo K."/>
        </authorList>
    </citation>
    <scope>NUCLEOTIDE SEQUENCE [LARGE SCALE GENOMIC DNA]</scope>
    <source>
        <strain evidence="15">Red736</strain>
    </source>
</reference>
<dbReference type="PANTHER" id="PTHR42878:SF15">
    <property type="entry name" value="BACTERIOPHYTOCHROME"/>
    <property type="match status" value="1"/>
</dbReference>
<dbReference type="PANTHER" id="PTHR42878">
    <property type="entry name" value="TWO-COMPONENT HISTIDINE KINASE"/>
    <property type="match status" value="1"/>
</dbReference>
<evidence type="ECO:0000259" key="12">
    <source>
        <dbReference type="PROSITE" id="PS51007"/>
    </source>
</evidence>
<dbReference type="FunFam" id="3.30.565.10:FF:000006">
    <property type="entry name" value="Sensor histidine kinase WalK"/>
    <property type="match status" value="1"/>
</dbReference>
<dbReference type="InterPro" id="IPR036890">
    <property type="entry name" value="HATPase_C_sf"/>
</dbReference>
<accession>A0A6V8MXF1</accession>
<evidence type="ECO:0000256" key="5">
    <source>
        <dbReference type="ARBA" id="ARBA00022723"/>
    </source>
</evidence>
<organism evidence="13 15">
    <name type="scientific">Geomonas paludis</name>
    <dbReference type="NCBI Taxonomy" id="2740185"/>
    <lineage>
        <taxon>Bacteria</taxon>
        <taxon>Pseudomonadati</taxon>
        <taxon>Thermodesulfobacteriota</taxon>
        <taxon>Desulfuromonadia</taxon>
        <taxon>Geobacterales</taxon>
        <taxon>Geobacteraceae</taxon>
        <taxon>Geomonas</taxon>
    </lineage>
</organism>
<keyword evidence="9" id="KW-0175">Coiled coil</keyword>
<dbReference type="GO" id="GO:0000155">
    <property type="term" value="F:phosphorelay sensor kinase activity"/>
    <property type="evidence" value="ECO:0007669"/>
    <property type="project" value="InterPro"/>
</dbReference>
<evidence type="ECO:0000259" key="11">
    <source>
        <dbReference type="PROSITE" id="PS50109"/>
    </source>
</evidence>
<evidence type="ECO:0000256" key="10">
    <source>
        <dbReference type="SAM" id="Phobius"/>
    </source>
</evidence>
<keyword evidence="3" id="KW-0597">Phosphoprotein</keyword>
<dbReference type="EMBL" id="CP096574">
    <property type="protein sequence ID" value="UPU34234.1"/>
    <property type="molecule type" value="Genomic_DNA"/>
</dbReference>
<keyword evidence="14" id="KW-0547">Nucleotide-binding</keyword>
<keyword evidence="14" id="KW-0067">ATP-binding</keyword>
<dbReference type="InterPro" id="IPR003594">
    <property type="entry name" value="HATPase_dom"/>
</dbReference>
<dbReference type="SMART" id="SM00387">
    <property type="entry name" value="HATPase_c"/>
    <property type="match status" value="1"/>
</dbReference>
<keyword evidence="5 8" id="KW-0479">Metal-binding</keyword>
<dbReference type="AlphaFoldDB" id="A0A6V8MXF1"/>
<dbReference type="SUPFAM" id="SSF55785">
    <property type="entry name" value="PYP-like sensor domain (PAS domain)"/>
    <property type="match status" value="1"/>
</dbReference>
<dbReference type="EMBL" id="BLXY01000003">
    <property type="protein sequence ID" value="GFO64213.1"/>
    <property type="molecule type" value="Genomic_DNA"/>
</dbReference>
<feature type="transmembrane region" description="Helical" evidence="10">
    <location>
        <begin position="21"/>
        <end position="42"/>
    </location>
</feature>
<dbReference type="Gene3D" id="1.10.287.130">
    <property type="match status" value="1"/>
</dbReference>
<comment type="catalytic activity">
    <reaction evidence="1">
        <text>ATP + protein L-histidine = ADP + protein N-phospho-L-histidine.</text>
        <dbReference type="EC" id="2.7.13.3"/>
    </reaction>
</comment>
<dbReference type="InterPro" id="IPR003661">
    <property type="entry name" value="HisK_dim/P_dom"/>
</dbReference>
<keyword evidence="10" id="KW-0812">Transmembrane</keyword>
<evidence type="ECO:0000256" key="1">
    <source>
        <dbReference type="ARBA" id="ARBA00000085"/>
    </source>
</evidence>
<evidence type="ECO:0000313" key="16">
    <source>
        <dbReference type="Proteomes" id="UP000831485"/>
    </source>
</evidence>
<keyword evidence="8" id="KW-0349">Heme</keyword>
<dbReference type="PROSITE" id="PS50109">
    <property type="entry name" value="HIS_KIN"/>
    <property type="match status" value="1"/>
</dbReference>
<dbReference type="InterPro" id="IPR035965">
    <property type="entry name" value="PAS-like_dom_sf"/>
</dbReference>
<name>A0A6V8MXF1_9BACT</name>
<sequence length="460" mass="51213">MDVTRRMARWAKLSEPGLISFLFQILLGIGVVLLFWVLDGLVDYLVFGGKPLADFVLASETHHDFALVFFLVCALLLYSRRAHRNEAALEKALQNALEEAQRERAKMEGIFEALGEAVSIQDPDLKVLYQNPAHQRMTGAHAGRYCYEAYRKESAACAGCHILGSFEDGKVHRAELGPEASATGGYVELIGSSLKGSDGKPLFGIEIVRDITARKLAEQETAALNAALTHQAAELQQANQELEAFCHAISHDMRAPLTRVYSSAQELRGYREQLDDNGRFFVDLVHDGCIQMEALLDSLMVLCRVTEVEISCTTFDLVPSAREIAAQLRQDYPERPVTFRVPEQLPVYGDPQLLRVVLENLLSNAWKYSAKVEAPVVELGSQRTEQGETLIFIRDNGAGFDSTRAGQLFQPFKRLHTYREFPGTGLGLATVRRIVRRHNGRVWGEGEPGRGATFYFTLPG</sequence>
<reference evidence="14" key="3">
    <citation type="submission" date="2022-04" db="EMBL/GenBank/DDBJ databases">
        <authorList>
            <person name="Liu G."/>
        </authorList>
    </citation>
    <scope>NUCLEOTIDE SEQUENCE</scope>
    <source>
        <strain evidence="14">RG22</strain>
    </source>
</reference>
<dbReference type="InterPro" id="IPR036097">
    <property type="entry name" value="HisK_dim/P_sf"/>
</dbReference>
<evidence type="ECO:0000256" key="4">
    <source>
        <dbReference type="ARBA" id="ARBA00022679"/>
    </source>
</evidence>
<evidence type="ECO:0000313" key="14">
    <source>
        <dbReference type="EMBL" id="UPU34234.1"/>
    </source>
</evidence>
<keyword evidence="4" id="KW-0808">Transferase</keyword>
<dbReference type="Proteomes" id="UP000831485">
    <property type="component" value="Chromosome"/>
</dbReference>
<protein>
    <recommendedName>
        <fullName evidence="2">histidine kinase</fullName>
        <ecNumber evidence="2">2.7.13.3</ecNumber>
    </recommendedName>
</protein>
<keyword evidence="6 13" id="KW-0418">Kinase</keyword>
<dbReference type="GO" id="GO:0009055">
    <property type="term" value="F:electron transfer activity"/>
    <property type="evidence" value="ECO:0007669"/>
    <property type="project" value="InterPro"/>
</dbReference>
<dbReference type="InterPro" id="IPR050351">
    <property type="entry name" value="BphY/WalK/GraS-like"/>
</dbReference>
<dbReference type="GO" id="GO:0005524">
    <property type="term" value="F:ATP binding"/>
    <property type="evidence" value="ECO:0007669"/>
    <property type="project" value="UniProtKB-KW"/>
</dbReference>
<keyword evidence="7 8" id="KW-0408">Iron</keyword>
<evidence type="ECO:0000313" key="13">
    <source>
        <dbReference type="EMBL" id="GFO64213.1"/>
    </source>
</evidence>
<dbReference type="InterPro" id="IPR004358">
    <property type="entry name" value="Sig_transdc_His_kin-like_C"/>
</dbReference>
<dbReference type="SUPFAM" id="SSF47384">
    <property type="entry name" value="Homodimeric domain of signal transducing histidine kinase"/>
    <property type="match status" value="1"/>
</dbReference>
<dbReference type="EC" id="2.7.13.3" evidence="2"/>
<dbReference type="Pfam" id="PF02518">
    <property type="entry name" value="HATPase_c"/>
    <property type="match status" value="1"/>
</dbReference>
<dbReference type="GO" id="GO:0007234">
    <property type="term" value="P:osmosensory signaling via phosphorelay pathway"/>
    <property type="evidence" value="ECO:0007669"/>
    <property type="project" value="TreeGrafter"/>
</dbReference>
<dbReference type="Gene3D" id="3.30.450.20">
    <property type="entry name" value="PAS domain"/>
    <property type="match status" value="1"/>
</dbReference>
<feature type="domain" description="Cytochrome c" evidence="12">
    <location>
        <begin position="138"/>
        <end position="232"/>
    </location>
</feature>
<evidence type="ECO:0000313" key="15">
    <source>
        <dbReference type="Proteomes" id="UP000568888"/>
    </source>
</evidence>
<evidence type="ECO:0000256" key="8">
    <source>
        <dbReference type="PROSITE-ProRule" id="PRU00433"/>
    </source>
</evidence>
<feature type="coiled-coil region" evidence="9">
    <location>
        <begin position="79"/>
        <end position="117"/>
    </location>
</feature>
<feature type="transmembrane region" description="Helical" evidence="10">
    <location>
        <begin position="62"/>
        <end position="79"/>
    </location>
</feature>
<dbReference type="InterPro" id="IPR005467">
    <property type="entry name" value="His_kinase_dom"/>
</dbReference>
<dbReference type="InterPro" id="IPR009056">
    <property type="entry name" value="Cyt_c-like_dom"/>
</dbReference>
<gene>
    <name evidence="13" type="ORF">GMPD_21320</name>
    <name evidence="14" type="ORF">M1B72_12315</name>
</gene>
<evidence type="ECO:0000256" key="9">
    <source>
        <dbReference type="SAM" id="Coils"/>
    </source>
</evidence>